<protein>
    <submittedName>
        <fullName evidence="5">Heme-binding protein</fullName>
    </submittedName>
</protein>
<dbReference type="RefSeq" id="WP_135766233.1">
    <property type="nucleotide sequence ID" value="NZ_RQET01000001.1"/>
</dbReference>
<dbReference type="GO" id="GO:0046872">
    <property type="term" value="F:metal ion binding"/>
    <property type="evidence" value="ECO:0007669"/>
    <property type="project" value="UniProtKB-KW"/>
</dbReference>
<evidence type="ECO:0000256" key="3">
    <source>
        <dbReference type="PROSITE-ProRule" id="PRU00433"/>
    </source>
</evidence>
<keyword evidence="1 3" id="KW-0479">Metal-binding</keyword>
<evidence type="ECO:0000256" key="2">
    <source>
        <dbReference type="ARBA" id="ARBA00023004"/>
    </source>
</evidence>
<organism evidence="5 6">
    <name type="scientific">Leptospira fletcheri</name>
    <dbReference type="NCBI Taxonomy" id="2484981"/>
    <lineage>
        <taxon>Bacteria</taxon>
        <taxon>Pseudomonadati</taxon>
        <taxon>Spirochaetota</taxon>
        <taxon>Spirochaetia</taxon>
        <taxon>Leptospirales</taxon>
        <taxon>Leptospiraceae</taxon>
        <taxon>Leptospira</taxon>
    </lineage>
</organism>
<dbReference type="AlphaFoldDB" id="A0A4R9GJJ4"/>
<dbReference type="Proteomes" id="UP000298458">
    <property type="component" value="Unassembled WGS sequence"/>
</dbReference>
<gene>
    <name evidence="5" type="ORF">EHO60_00625</name>
</gene>
<evidence type="ECO:0000313" key="5">
    <source>
        <dbReference type="EMBL" id="TGK13892.1"/>
    </source>
</evidence>
<keyword evidence="6" id="KW-1185">Reference proteome</keyword>
<feature type="domain" description="Cytochrome c" evidence="4">
    <location>
        <begin position="36"/>
        <end position="142"/>
    </location>
</feature>
<dbReference type="OrthoDB" id="196738at2"/>
<dbReference type="GO" id="GO:0020037">
    <property type="term" value="F:heme binding"/>
    <property type="evidence" value="ECO:0007669"/>
    <property type="project" value="InterPro"/>
</dbReference>
<dbReference type="Pfam" id="PF14376">
    <property type="entry name" value="Haem_bd"/>
    <property type="match status" value="1"/>
</dbReference>
<name>A0A4R9GJJ4_9LEPT</name>
<keyword evidence="2 3" id="KW-0408">Iron</keyword>
<keyword evidence="3" id="KW-0349">Heme</keyword>
<comment type="caution">
    <text evidence="5">The sequence shown here is derived from an EMBL/GenBank/DDBJ whole genome shotgun (WGS) entry which is preliminary data.</text>
</comment>
<dbReference type="PROSITE" id="PS51007">
    <property type="entry name" value="CYTC"/>
    <property type="match status" value="1"/>
</dbReference>
<reference evidence="5" key="1">
    <citation type="journal article" date="2019" name="PLoS Negl. Trop. Dis.">
        <title>Revisiting the worldwide diversity of Leptospira species in the environment.</title>
        <authorList>
            <person name="Vincent A.T."/>
            <person name="Schiettekatte O."/>
            <person name="Bourhy P."/>
            <person name="Veyrier F.J."/>
            <person name="Picardeau M."/>
        </authorList>
    </citation>
    <scope>NUCLEOTIDE SEQUENCE [LARGE SCALE GENOMIC DNA]</scope>
    <source>
        <strain evidence="5">SSW15</strain>
    </source>
</reference>
<dbReference type="GO" id="GO:0009055">
    <property type="term" value="F:electron transfer activity"/>
    <property type="evidence" value="ECO:0007669"/>
    <property type="project" value="InterPro"/>
</dbReference>
<dbReference type="EMBL" id="RQET01000001">
    <property type="protein sequence ID" value="TGK13892.1"/>
    <property type="molecule type" value="Genomic_DNA"/>
</dbReference>
<proteinExistence type="predicted"/>
<accession>A0A4R9GJJ4</accession>
<dbReference type="InterPro" id="IPR025992">
    <property type="entry name" value="Haem-bd"/>
</dbReference>
<evidence type="ECO:0000313" key="6">
    <source>
        <dbReference type="Proteomes" id="UP000298458"/>
    </source>
</evidence>
<evidence type="ECO:0000259" key="4">
    <source>
        <dbReference type="PROSITE" id="PS51007"/>
    </source>
</evidence>
<evidence type="ECO:0000256" key="1">
    <source>
        <dbReference type="ARBA" id="ARBA00022723"/>
    </source>
</evidence>
<dbReference type="SMART" id="SM01235">
    <property type="entry name" value="Haem_bd"/>
    <property type="match status" value="1"/>
</dbReference>
<sequence length="144" mass="16866">MKRILIRVGIGSLVLFAGLQFIPLQFPSGKNAKEIQSEESVKKIFRKACYDCHSDLVKWPWYSRIFPVSLYLIRHVQEGKEELNFSDWEGMKRSEQADSAEKILEEIEDGEMPPKEYVLLHSEAKLDKEELETLKDWLQSYSEK</sequence>
<dbReference type="InterPro" id="IPR009056">
    <property type="entry name" value="Cyt_c-like_dom"/>
</dbReference>